<protein>
    <recommendedName>
        <fullName evidence="7">C3H1-type domain-containing protein</fullName>
    </recommendedName>
</protein>
<feature type="region of interest" description="Disordered" evidence="6">
    <location>
        <begin position="292"/>
        <end position="356"/>
    </location>
</feature>
<evidence type="ECO:0000259" key="7">
    <source>
        <dbReference type="PROSITE" id="PS50103"/>
    </source>
</evidence>
<dbReference type="PANTHER" id="PTHR11224">
    <property type="entry name" value="MAKORIN-RELATED"/>
    <property type="match status" value="1"/>
</dbReference>
<reference evidence="8" key="1">
    <citation type="submission" date="2022-03" db="EMBL/GenBank/DDBJ databases">
        <authorList>
            <person name="Legras J.-L."/>
            <person name="Devillers H."/>
            <person name="Grondin C."/>
        </authorList>
    </citation>
    <scope>NUCLEOTIDE SEQUENCE</scope>
    <source>
        <strain evidence="8">CLIB 1423</strain>
    </source>
</reference>
<feature type="compositionally biased region" description="Gly residues" evidence="6">
    <location>
        <begin position="318"/>
        <end position="327"/>
    </location>
</feature>
<dbReference type="OrthoDB" id="411372at2759"/>
<dbReference type="AlphaFoldDB" id="A0A9P0QUI9"/>
<evidence type="ECO:0000256" key="2">
    <source>
        <dbReference type="ARBA" id="ARBA00022737"/>
    </source>
</evidence>
<evidence type="ECO:0000256" key="5">
    <source>
        <dbReference type="PROSITE-ProRule" id="PRU00723"/>
    </source>
</evidence>
<feature type="region of interest" description="Disordered" evidence="6">
    <location>
        <begin position="386"/>
        <end position="436"/>
    </location>
</feature>
<dbReference type="GO" id="GO:0008270">
    <property type="term" value="F:zinc ion binding"/>
    <property type="evidence" value="ECO:0007669"/>
    <property type="project" value="UniProtKB-KW"/>
</dbReference>
<keyword evidence="2" id="KW-0677">Repeat</keyword>
<dbReference type="Pfam" id="PF18044">
    <property type="entry name" value="zf-CCCH_4"/>
    <property type="match status" value="1"/>
</dbReference>
<feature type="compositionally biased region" description="Polar residues" evidence="6">
    <location>
        <begin position="386"/>
        <end position="433"/>
    </location>
</feature>
<evidence type="ECO:0000313" key="9">
    <source>
        <dbReference type="Proteomes" id="UP000837801"/>
    </source>
</evidence>
<accession>A0A9P0QUI9</accession>
<dbReference type="Proteomes" id="UP000837801">
    <property type="component" value="Unassembled WGS sequence"/>
</dbReference>
<feature type="compositionally biased region" description="Low complexity" evidence="6">
    <location>
        <begin position="224"/>
        <end position="248"/>
    </location>
</feature>
<feature type="domain" description="C3H1-type" evidence="7">
    <location>
        <begin position="137"/>
        <end position="159"/>
    </location>
</feature>
<name>A0A9P0QUI9_9ASCO</name>
<organism evidence="8 9">
    <name type="scientific">[Candida] railenensis</name>
    <dbReference type="NCBI Taxonomy" id="45579"/>
    <lineage>
        <taxon>Eukaryota</taxon>
        <taxon>Fungi</taxon>
        <taxon>Dikarya</taxon>
        <taxon>Ascomycota</taxon>
        <taxon>Saccharomycotina</taxon>
        <taxon>Pichiomycetes</taxon>
        <taxon>Debaryomycetaceae</taxon>
        <taxon>Kurtzmaniella</taxon>
    </lineage>
</organism>
<dbReference type="GO" id="GO:0000209">
    <property type="term" value="P:protein polyubiquitination"/>
    <property type="evidence" value="ECO:0007669"/>
    <property type="project" value="InterPro"/>
</dbReference>
<feature type="compositionally biased region" description="Polar residues" evidence="6">
    <location>
        <begin position="16"/>
        <end position="28"/>
    </location>
</feature>
<feature type="zinc finger region" description="C3H1-type" evidence="5">
    <location>
        <begin position="101"/>
        <end position="128"/>
    </location>
</feature>
<feature type="region of interest" description="Disordered" evidence="6">
    <location>
        <begin position="16"/>
        <end position="97"/>
    </location>
</feature>
<feature type="compositionally biased region" description="Low complexity" evidence="6">
    <location>
        <begin position="292"/>
        <end position="301"/>
    </location>
</feature>
<gene>
    <name evidence="8" type="ORF">CLIB1423_21S01068</name>
</gene>
<feature type="region of interest" description="Disordered" evidence="6">
    <location>
        <begin position="534"/>
        <end position="557"/>
    </location>
</feature>
<feature type="zinc finger region" description="C3H1-type" evidence="5">
    <location>
        <begin position="137"/>
        <end position="159"/>
    </location>
</feature>
<dbReference type="SUPFAM" id="SSF90229">
    <property type="entry name" value="CCCH zinc finger"/>
    <property type="match status" value="1"/>
</dbReference>
<dbReference type="PROSITE" id="PS50103">
    <property type="entry name" value="ZF_C3H1"/>
    <property type="match status" value="2"/>
</dbReference>
<evidence type="ECO:0000256" key="3">
    <source>
        <dbReference type="ARBA" id="ARBA00022771"/>
    </source>
</evidence>
<dbReference type="PANTHER" id="PTHR11224:SF58">
    <property type="entry name" value="C3H1-TYPE DOMAIN-CONTAINING PROTEIN"/>
    <property type="match status" value="1"/>
</dbReference>
<keyword evidence="9" id="KW-1185">Reference proteome</keyword>
<dbReference type="InterPro" id="IPR036855">
    <property type="entry name" value="Znf_CCCH_sf"/>
</dbReference>
<evidence type="ECO:0000256" key="4">
    <source>
        <dbReference type="ARBA" id="ARBA00022833"/>
    </source>
</evidence>
<keyword evidence="3 5" id="KW-0863">Zinc-finger</keyword>
<evidence type="ECO:0000256" key="1">
    <source>
        <dbReference type="ARBA" id="ARBA00022723"/>
    </source>
</evidence>
<evidence type="ECO:0000256" key="6">
    <source>
        <dbReference type="SAM" id="MobiDB-lite"/>
    </source>
</evidence>
<sequence length="569" mass="60624">MHSPVIAQYPKMKSSFFENSSHPNSQTRIGMIDGSDGYGEGTHGPSSMPLNPGNSNNNSNGNGKPRSKDPFDFAALKNQLPPNTGPPGTVATGGSSSNSKNLSHVPCKFFKQGVCQAGNSCPFSHNLDGSLGADKLPCKYFQKGNCKFGLKCALAHFLPDGTRINSKAIQNYRKNSNSNNKNSNNNAANNISNIPNGIPNANPNTSYGSNNTYYSTNGGSFSNSNSSSFIHSPTSQQFQPSVPQSQQQNDFISSGNRNSFSSQPIDIGNTLSELPSPGNRIAKFVNLPYQQVNSHSQSSSQGQGGLNFTPFQTQGSQGSQGGQGGHSMQGSQLATGGSLLPQPLSPRGGSFGSNDQYFNTGLNGGIFSNTNSNSFVKTPMNRSYSFNTSPPSSGNNITISNNFNPLSSPFGQTPPGTTPSSYQVSQQPFSRLGTSNSSFSSTSYYYNNSTNLNDSAIADDEDDIRSKETVSAGTGGKLAGTGDDFFCEEDYVPGSLSDLILTPQELQRRDSRSQSGTLLVRPNLKALFNDMKEEQEEVEIGTDSGSSNNVQSPRAEKANLVHEDVFLME</sequence>
<dbReference type="InterPro" id="IPR000571">
    <property type="entry name" value="Znf_CCCH"/>
</dbReference>
<dbReference type="SMART" id="SM00356">
    <property type="entry name" value="ZnF_C3H1"/>
    <property type="match status" value="2"/>
</dbReference>
<feature type="compositionally biased region" description="Polar residues" evidence="6">
    <location>
        <begin position="249"/>
        <end position="273"/>
    </location>
</feature>
<keyword evidence="4 5" id="KW-0862">Zinc</keyword>
<dbReference type="Gene3D" id="4.10.1000.10">
    <property type="entry name" value="Zinc finger, CCCH-type"/>
    <property type="match status" value="2"/>
</dbReference>
<dbReference type="Pfam" id="PF00642">
    <property type="entry name" value="zf-CCCH"/>
    <property type="match status" value="1"/>
</dbReference>
<dbReference type="InterPro" id="IPR045072">
    <property type="entry name" value="MKRN-like"/>
</dbReference>
<dbReference type="GO" id="GO:0061630">
    <property type="term" value="F:ubiquitin protein ligase activity"/>
    <property type="evidence" value="ECO:0007669"/>
    <property type="project" value="InterPro"/>
</dbReference>
<feature type="region of interest" description="Disordered" evidence="6">
    <location>
        <begin position="173"/>
        <end position="203"/>
    </location>
</feature>
<dbReference type="InterPro" id="IPR041367">
    <property type="entry name" value="Znf-CCCH_4"/>
</dbReference>
<feature type="compositionally biased region" description="Polar residues" evidence="6">
    <location>
        <begin position="543"/>
        <end position="552"/>
    </location>
</feature>
<feature type="compositionally biased region" description="Low complexity" evidence="6">
    <location>
        <begin position="175"/>
        <end position="203"/>
    </location>
</feature>
<proteinExistence type="predicted"/>
<evidence type="ECO:0000313" key="8">
    <source>
        <dbReference type="EMBL" id="CAH2355067.1"/>
    </source>
</evidence>
<comment type="caution">
    <text evidence="8">The sequence shown here is derived from an EMBL/GenBank/DDBJ whole genome shotgun (WGS) entry which is preliminary data.</text>
</comment>
<dbReference type="EMBL" id="CAKXYY010000021">
    <property type="protein sequence ID" value="CAH2355067.1"/>
    <property type="molecule type" value="Genomic_DNA"/>
</dbReference>
<feature type="compositionally biased region" description="Low complexity" evidence="6">
    <location>
        <begin position="44"/>
        <end position="64"/>
    </location>
</feature>
<keyword evidence="1 5" id="KW-0479">Metal-binding</keyword>
<feature type="domain" description="C3H1-type" evidence="7">
    <location>
        <begin position="101"/>
        <end position="128"/>
    </location>
</feature>
<feature type="region of interest" description="Disordered" evidence="6">
    <location>
        <begin position="224"/>
        <end position="274"/>
    </location>
</feature>